<comment type="subcellular location">
    <subcellularLocation>
        <location evidence="1">Cell envelope</location>
    </subcellularLocation>
</comment>
<dbReference type="AlphaFoldDB" id="A0A3B0UIH4"/>
<dbReference type="GO" id="GO:0030313">
    <property type="term" value="C:cell envelope"/>
    <property type="evidence" value="ECO:0007669"/>
    <property type="project" value="UniProtKB-SubCell"/>
</dbReference>
<dbReference type="InterPro" id="IPR012480">
    <property type="entry name" value="Hepar_II_III_C"/>
</dbReference>
<proteinExistence type="predicted"/>
<sequence>MWSGLSGAEYMAGLREYRPCDMESAREMLDGRYLLASKLVDTHGVSPFSAKIDHLPWHEELNGFSWLRHFEEARNSQQREFARTLVLDWIGRNGDYNKDTWGLALSSRRLMNWLRHFSLLSEGASQAQINTISQSIALQVQAAKIRAPYASERFDELMATMLLVAVALCDGSDNTKIENLVSNLCKKLIWQLHEGGFYRSRNSADQLALLEELVSIRLTLSQKSAELISDLGPILDNMHLALDAMILGTGEPAYFNGCGQLPTEMIFSIQSQGKQRLTSNANIAGYGIISQGSGKLIMDNGLVPIAPYATKAHASALAIEFSHGNDLIVGSCGPAPEELRPSKDLFRQNKAHSGPGIDNYSSAKIASDGKLHAYAGQTSMEVGEVEAEILANTKAYRSRFGVEIERRVTLLGDGETLVGQDRLIGSGNMKNSPGALVQRFHLAPGAFVERSDMEELVLLRLKSGAVWTFLWEGARLRIEESVRQSAHIGYHKTQQIVLETEFGPDVEVSWIFTRQ</sequence>
<dbReference type="GO" id="GO:0016829">
    <property type="term" value="F:lyase activity"/>
    <property type="evidence" value="ECO:0007669"/>
    <property type="project" value="InterPro"/>
</dbReference>
<accession>A0A3B0UIH4</accession>
<reference evidence="3" key="1">
    <citation type="submission" date="2018-06" db="EMBL/GenBank/DDBJ databases">
        <authorList>
            <person name="Zhirakovskaya E."/>
        </authorList>
    </citation>
    <scope>NUCLEOTIDE SEQUENCE</scope>
</reference>
<gene>
    <name evidence="3" type="ORF">MNBD_ALPHA11-319</name>
</gene>
<evidence type="ECO:0000313" key="3">
    <source>
        <dbReference type="EMBL" id="VAW25157.1"/>
    </source>
</evidence>
<organism evidence="3">
    <name type="scientific">hydrothermal vent metagenome</name>
    <dbReference type="NCBI Taxonomy" id="652676"/>
    <lineage>
        <taxon>unclassified sequences</taxon>
        <taxon>metagenomes</taxon>
        <taxon>ecological metagenomes</taxon>
    </lineage>
</organism>
<evidence type="ECO:0000259" key="2">
    <source>
        <dbReference type="Pfam" id="PF07940"/>
    </source>
</evidence>
<dbReference type="EMBL" id="UOEQ01000582">
    <property type="protein sequence ID" value="VAW25157.1"/>
    <property type="molecule type" value="Genomic_DNA"/>
</dbReference>
<name>A0A3B0UIH4_9ZZZZ</name>
<feature type="domain" description="Heparinase II/III-like C-terminal" evidence="2">
    <location>
        <begin position="281"/>
        <end position="500"/>
    </location>
</feature>
<dbReference type="Pfam" id="PF07940">
    <property type="entry name" value="Hepar_II_III_C"/>
    <property type="match status" value="1"/>
</dbReference>
<dbReference type="InterPro" id="IPR008929">
    <property type="entry name" value="Chondroitin_lyas"/>
</dbReference>
<protein>
    <recommendedName>
        <fullName evidence="2">Heparinase II/III-like C-terminal domain-containing protein</fullName>
    </recommendedName>
</protein>
<evidence type="ECO:0000256" key="1">
    <source>
        <dbReference type="ARBA" id="ARBA00004196"/>
    </source>
</evidence>
<dbReference type="Gene3D" id="2.70.98.70">
    <property type="match status" value="1"/>
</dbReference>
<dbReference type="Gene3D" id="1.50.10.100">
    <property type="entry name" value="Chondroitin AC/alginate lyase"/>
    <property type="match status" value="1"/>
</dbReference>